<dbReference type="PRINTS" id="PR00702">
    <property type="entry name" value="ACRIFLAVINRP"/>
</dbReference>
<dbReference type="SUPFAM" id="SSF82693">
    <property type="entry name" value="Multidrug efflux transporter AcrB pore domain, PN1, PN2, PC1 and PC2 subdomains"/>
    <property type="match status" value="2"/>
</dbReference>
<reference evidence="3" key="1">
    <citation type="submission" date="2017-09" db="EMBL/GenBank/DDBJ databases">
        <title>Bacterial strain isolated from the female urinary microbiota.</title>
        <authorList>
            <person name="Thomas-White K."/>
            <person name="Kumar N."/>
            <person name="Forster S."/>
            <person name="Putonti C."/>
            <person name="Lawley T."/>
            <person name="Wolfe A.J."/>
        </authorList>
    </citation>
    <scope>NUCLEOTIDE SEQUENCE [LARGE SCALE GENOMIC DNA]</scope>
    <source>
        <strain evidence="3">UMB0959</strain>
    </source>
</reference>
<proteinExistence type="predicted"/>
<feature type="transmembrane region" description="Helical" evidence="1">
    <location>
        <begin position="933"/>
        <end position="958"/>
    </location>
</feature>
<feature type="transmembrane region" description="Helical" evidence="1">
    <location>
        <begin position="368"/>
        <end position="387"/>
    </location>
</feature>
<feature type="transmembrane region" description="Helical" evidence="1">
    <location>
        <begin position="500"/>
        <end position="527"/>
    </location>
</feature>
<feature type="transmembrane region" description="Helical" evidence="1">
    <location>
        <begin position="558"/>
        <end position="579"/>
    </location>
</feature>
<feature type="transmembrane region" description="Helical" evidence="1">
    <location>
        <begin position="907"/>
        <end position="927"/>
    </location>
</feature>
<dbReference type="GO" id="GO:0042910">
    <property type="term" value="F:xenobiotic transmembrane transporter activity"/>
    <property type="evidence" value="ECO:0007669"/>
    <property type="project" value="TreeGrafter"/>
</dbReference>
<gene>
    <name evidence="2" type="ORF">CJ229_008705</name>
</gene>
<evidence type="ECO:0000313" key="3">
    <source>
        <dbReference type="Proteomes" id="UP000243626"/>
    </source>
</evidence>
<keyword evidence="3" id="KW-1185">Reference proteome</keyword>
<evidence type="ECO:0000313" key="2">
    <source>
        <dbReference type="EMBL" id="WOS96148.1"/>
    </source>
</evidence>
<feature type="transmembrane region" description="Helical" evidence="1">
    <location>
        <begin position="881"/>
        <end position="900"/>
    </location>
</feature>
<keyword evidence="1" id="KW-0812">Transmembrane</keyword>
<dbReference type="AlphaFoldDB" id="A0AAF0YHS2"/>
<dbReference type="KEGG" id="nmy:CJ229_008705"/>
<dbReference type="SUPFAM" id="SSF82714">
    <property type="entry name" value="Multidrug efflux transporter AcrB TolC docking domain, DN and DC subdomains"/>
    <property type="match status" value="1"/>
</dbReference>
<keyword evidence="1" id="KW-0472">Membrane</keyword>
<dbReference type="Gene3D" id="3.30.70.1430">
    <property type="entry name" value="Multidrug efflux transporter AcrB pore domain"/>
    <property type="match status" value="2"/>
</dbReference>
<dbReference type="Gene3D" id="3.30.70.1320">
    <property type="entry name" value="Multidrug efflux transporter AcrB pore domain like"/>
    <property type="match status" value="1"/>
</dbReference>
<feature type="transmembrane region" description="Helical" evidence="1">
    <location>
        <begin position="420"/>
        <end position="441"/>
    </location>
</feature>
<dbReference type="SUPFAM" id="SSF82866">
    <property type="entry name" value="Multidrug efflux transporter AcrB transmembrane domain"/>
    <property type="match status" value="2"/>
</dbReference>
<dbReference type="PANTHER" id="PTHR32063:SF0">
    <property type="entry name" value="SWARMING MOTILITY PROTEIN SWRC"/>
    <property type="match status" value="1"/>
</dbReference>
<sequence>MVKRIVDFSIKNKLAIVLMTIIIALGGVYSASKMKMEMLPDIDSPVLTITTPYPGATPETVLNDVTEKIESRVKSMEGVEDIQSQSLQNASAITVIYDYGTDMDKATDEVETMIDELDLPDGVESSSIDTISMYTFPIISYSFTEKDNDLKDLTQRLEEDLIPEIEGVEGVSSASFSGQQIERVELSFDEAALKKHDLKEEDVLQFISGTSDNFPLGLYTFDDELRSILIDGRFNTVEELKELNIPAGEPEAPEIDDETKMKLAAMSDAEREEFQKEMEQKALDAGLKTVKLKDVAEINTVSERDSISKTNGKDSLAIQVVKSNDANTVAVANEIKETVDTFLKDNKDIDAVLMMDQAKPIEDSIKTMFEKALLGAAFAVIVILLFLRDFKSTLISVVSIPMSILMAFVILKQLDVSINIMTLGAMTVAIGRVIDDSIVVIENIYRRLTKEDETLQGRELITAATKQMFIPIMSSTIVTIVVFVPLAFITGEVGQIFKPFALTVVFALLASLLIAITIVPMLAHFFFRKGVKVKPHHKKNRIADSYRKILEWTLSHKVISSIVLVVIFVGSLALTPFVGTSFISTGEDKFLALTYKPSPGETIEEVVKHGEEAEQELKKNSDVTNIQYSAGGDNPFNPVASNDMAMMVEYKSDTENFEEESAKVLEKLEQFDHKGTWSSIDVATGGASNEVKVTIKGTDFDKIKAASEEVEAVLSEHKELSNVKSDVSDSYTEYRIVVDQEKAAKLGLTAGQIAMELNQYEPKQVVTEVGEVGKTQEVILKHDKKENWTEDDLKNNTIKSPLGKDVKYSEFTTIETGDTQDTIKRLNGDMYATVSGKILSNDVGTVTSEVIQEVNKLEVEDGVTVEVGGTNDDIEESFQQLGLAMLAAILIVYVVLVLTFHGGIAPFSILFSLPFTITGVIIALLISGETLSVPALIGLLMLIGIVVTNAIVLIDRVIHMEERGLSTRDALLEAASTRVRPILMTALATIGALIPLIFGGDSSILISRALGITVIGGLVSSTLLTLIVVPIVYEVLMNIKHKFVKN</sequence>
<reference evidence="2 3" key="2">
    <citation type="submission" date="2023-10" db="EMBL/GenBank/DDBJ databases">
        <authorList>
            <person name="Choi B."/>
        </authorList>
    </citation>
    <scope>NUCLEOTIDE SEQUENCE [LARGE SCALE GENOMIC DNA]</scope>
    <source>
        <strain evidence="2 3">UMB0959</strain>
    </source>
</reference>
<dbReference type="RefSeq" id="WP_102167232.1">
    <property type="nucleotide sequence ID" value="NZ_CP136964.1"/>
</dbReference>
<evidence type="ECO:0000256" key="1">
    <source>
        <dbReference type="SAM" id="Phobius"/>
    </source>
</evidence>
<dbReference type="PANTHER" id="PTHR32063">
    <property type="match status" value="1"/>
</dbReference>
<dbReference type="EMBL" id="CP136964">
    <property type="protein sequence ID" value="WOS96148.1"/>
    <property type="molecule type" value="Genomic_DNA"/>
</dbReference>
<organism evidence="2 3">
    <name type="scientific">Nosocomiicoccus massiliensis</name>
    <dbReference type="NCBI Taxonomy" id="1232430"/>
    <lineage>
        <taxon>Bacteria</taxon>
        <taxon>Bacillati</taxon>
        <taxon>Bacillota</taxon>
        <taxon>Bacilli</taxon>
        <taxon>Bacillales</taxon>
        <taxon>Staphylococcaceae</taxon>
        <taxon>Nosocomiicoccus</taxon>
    </lineage>
</organism>
<accession>A0AAF0YHS2</accession>
<dbReference type="Pfam" id="PF00873">
    <property type="entry name" value="ACR_tran"/>
    <property type="match status" value="2"/>
</dbReference>
<dbReference type="GO" id="GO:0005886">
    <property type="term" value="C:plasma membrane"/>
    <property type="evidence" value="ECO:0007669"/>
    <property type="project" value="TreeGrafter"/>
</dbReference>
<dbReference type="Gene3D" id="3.30.70.1440">
    <property type="entry name" value="Multidrug efflux transporter AcrB pore domain"/>
    <property type="match status" value="1"/>
</dbReference>
<feature type="transmembrane region" description="Helical" evidence="1">
    <location>
        <begin position="979"/>
        <end position="998"/>
    </location>
</feature>
<feature type="transmembrane region" description="Helical" evidence="1">
    <location>
        <begin position="394"/>
        <end position="414"/>
    </location>
</feature>
<keyword evidence="1" id="KW-1133">Transmembrane helix</keyword>
<protein>
    <submittedName>
        <fullName evidence="2">Efflux RND transporter permease subunit</fullName>
    </submittedName>
</protein>
<dbReference type="Gene3D" id="3.30.2090.10">
    <property type="entry name" value="Multidrug efflux transporter AcrB TolC docking domain, DN and DC subdomains"/>
    <property type="match status" value="2"/>
</dbReference>
<dbReference type="InterPro" id="IPR001036">
    <property type="entry name" value="Acrflvin-R"/>
</dbReference>
<feature type="transmembrane region" description="Helical" evidence="1">
    <location>
        <begin position="1010"/>
        <end position="1036"/>
    </location>
</feature>
<dbReference type="InterPro" id="IPR027463">
    <property type="entry name" value="AcrB_DN_DC_subdom"/>
</dbReference>
<dbReference type="Proteomes" id="UP000243626">
    <property type="component" value="Chromosome"/>
</dbReference>
<name>A0AAF0YHS2_9STAP</name>
<feature type="transmembrane region" description="Helical" evidence="1">
    <location>
        <begin position="468"/>
        <end position="488"/>
    </location>
</feature>
<dbReference type="Gene3D" id="1.20.1640.10">
    <property type="entry name" value="Multidrug efflux transporter AcrB transmembrane domain"/>
    <property type="match status" value="2"/>
</dbReference>